<comment type="similarity">
    <text evidence="3">Belongs to the cytochrome c-552 family.</text>
</comment>
<evidence type="ECO:0000259" key="15">
    <source>
        <dbReference type="Pfam" id="PF14537"/>
    </source>
</evidence>
<keyword evidence="10" id="KW-0249">Electron transport</keyword>
<gene>
    <name evidence="16" type="ordered locus">Caka_1365</name>
</gene>
<evidence type="ECO:0000256" key="2">
    <source>
        <dbReference type="ARBA" id="ARBA00004196"/>
    </source>
</evidence>
<dbReference type="GO" id="GO:0042279">
    <property type="term" value="F:nitrite reductase (cytochrome, ammonia-forming) activity"/>
    <property type="evidence" value="ECO:0007669"/>
    <property type="project" value="UniProtKB-EC"/>
</dbReference>
<keyword evidence="7" id="KW-0479">Metal-binding</keyword>
<dbReference type="Gene3D" id="3.90.10.10">
    <property type="entry name" value="Cytochrome C3"/>
    <property type="match status" value="2"/>
</dbReference>
<evidence type="ECO:0000256" key="6">
    <source>
        <dbReference type="ARBA" id="ARBA00022617"/>
    </source>
</evidence>
<evidence type="ECO:0000256" key="13">
    <source>
        <dbReference type="ARBA" id="ARBA00049131"/>
    </source>
</evidence>
<dbReference type="eggNOG" id="COG3303">
    <property type="taxonomic scope" value="Bacteria"/>
</dbReference>
<dbReference type="GO" id="GO:0020037">
    <property type="term" value="F:heme binding"/>
    <property type="evidence" value="ECO:0007669"/>
    <property type="project" value="TreeGrafter"/>
</dbReference>
<dbReference type="GO" id="GO:0030288">
    <property type="term" value="C:outer membrane-bounded periplasmic space"/>
    <property type="evidence" value="ECO:0007669"/>
    <property type="project" value="TreeGrafter"/>
</dbReference>
<comment type="catalytic activity">
    <reaction evidence="13">
        <text>6 Fe(III)-[cytochrome c] + NH4(+) + 2 H2O = 6 Fe(II)-[cytochrome c] + nitrite + 8 H(+)</text>
        <dbReference type="Rhea" id="RHEA:13089"/>
        <dbReference type="Rhea" id="RHEA-COMP:10350"/>
        <dbReference type="Rhea" id="RHEA-COMP:14399"/>
        <dbReference type="ChEBI" id="CHEBI:15377"/>
        <dbReference type="ChEBI" id="CHEBI:15378"/>
        <dbReference type="ChEBI" id="CHEBI:16301"/>
        <dbReference type="ChEBI" id="CHEBI:28938"/>
        <dbReference type="ChEBI" id="CHEBI:29033"/>
        <dbReference type="ChEBI" id="CHEBI:29034"/>
        <dbReference type="EC" id="1.7.2.2"/>
    </reaction>
</comment>
<organism evidence="16 17">
    <name type="scientific">Coraliomargarita akajimensis (strain DSM 45221 / IAM 15411 / JCM 23193 / KCTC 12865 / 04OKA010-24)</name>
    <dbReference type="NCBI Taxonomy" id="583355"/>
    <lineage>
        <taxon>Bacteria</taxon>
        <taxon>Pseudomonadati</taxon>
        <taxon>Verrucomicrobiota</taxon>
        <taxon>Opitutia</taxon>
        <taxon>Puniceicoccales</taxon>
        <taxon>Coraliomargaritaceae</taxon>
        <taxon>Coraliomargarita</taxon>
    </lineage>
</organism>
<dbReference type="EC" id="1.7.2.2" evidence="4"/>
<dbReference type="InterPro" id="IPR012286">
    <property type="entry name" value="Tetrahaem_cytochrome"/>
</dbReference>
<keyword evidence="17" id="KW-1185">Reference proteome</keyword>
<dbReference type="Pfam" id="PF14537">
    <property type="entry name" value="Cytochrom_c3_2"/>
    <property type="match status" value="2"/>
</dbReference>
<name>D5EIY5_CORAD</name>
<dbReference type="InterPro" id="IPR036280">
    <property type="entry name" value="Multihaem_cyt_sf"/>
</dbReference>
<accession>D5EIY5</accession>
<dbReference type="GO" id="GO:0046872">
    <property type="term" value="F:metal ion binding"/>
    <property type="evidence" value="ECO:0007669"/>
    <property type="project" value="UniProtKB-KW"/>
</dbReference>
<dbReference type="SUPFAM" id="SSF48695">
    <property type="entry name" value="Multiheme cytochromes"/>
    <property type="match status" value="1"/>
</dbReference>
<evidence type="ECO:0000256" key="7">
    <source>
        <dbReference type="ARBA" id="ARBA00022723"/>
    </source>
</evidence>
<keyword evidence="8" id="KW-0732">Signal</keyword>
<evidence type="ECO:0000256" key="10">
    <source>
        <dbReference type="ARBA" id="ARBA00022982"/>
    </source>
</evidence>
<evidence type="ECO:0000313" key="17">
    <source>
        <dbReference type="Proteomes" id="UP000000925"/>
    </source>
</evidence>
<dbReference type="InterPro" id="IPR010177">
    <property type="entry name" value="Paired_CXXCH_1"/>
</dbReference>
<dbReference type="AlphaFoldDB" id="D5EIY5"/>
<evidence type="ECO:0000256" key="8">
    <source>
        <dbReference type="ARBA" id="ARBA00022729"/>
    </source>
</evidence>
<comment type="cofactor">
    <cofactor evidence="1">
        <name>heme c</name>
        <dbReference type="ChEBI" id="CHEBI:61717"/>
    </cofactor>
</comment>
<evidence type="ECO:0000259" key="14">
    <source>
        <dbReference type="Pfam" id="PF09699"/>
    </source>
</evidence>
<keyword evidence="9" id="KW-0106">Calcium</keyword>
<dbReference type="GO" id="GO:0019645">
    <property type="term" value="P:anaerobic electron transport chain"/>
    <property type="evidence" value="ECO:0007669"/>
    <property type="project" value="TreeGrafter"/>
</dbReference>
<keyword evidence="11" id="KW-0560">Oxidoreductase</keyword>
<keyword evidence="12" id="KW-0408">Iron</keyword>
<feature type="domain" description="Tetrahaem cytochrome" evidence="15">
    <location>
        <begin position="43"/>
        <end position="131"/>
    </location>
</feature>
<evidence type="ECO:0000256" key="11">
    <source>
        <dbReference type="ARBA" id="ARBA00023002"/>
    </source>
</evidence>
<dbReference type="EMBL" id="CP001998">
    <property type="protein sequence ID" value="ADE54384.1"/>
    <property type="molecule type" value="Genomic_DNA"/>
</dbReference>
<dbReference type="PANTHER" id="PTHR30633:SF0">
    <property type="entry name" value="CYTOCHROME C-552"/>
    <property type="match status" value="1"/>
</dbReference>
<dbReference type="HOGENOM" id="CLU_609619_0_0_0"/>
<evidence type="ECO:0000256" key="3">
    <source>
        <dbReference type="ARBA" id="ARBA00009288"/>
    </source>
</evidence>
<dbReference type="Pfam" id="PF09699">
    <property type="entry name" value="Paired_CXXCH_1"/>
    <property type="match status" value="1"/>
</dbReference>
<sequence length="457" mass="51436">MSKFVRRYYSWLTLLIGLASFLGYGLVGGPEEIFMPGETTHGHHQIEMACSVCHTTGEGVKQDACTQCHAEELERVNDSHPVIKFKDPRNASRLEQIEATKCITCHREHQPELVGEMGVTLPTDYCYHCHQEIASERPSHEGMGFDTCATAGCHNFHDNTALYERFLADHLDEPNFKDLALTRARDFYDDLESVKGEPLGKEDADMPDSVEFTHRILHDWSTTAHAAVGVNCTDCHQVEDSETKLLSWMDQPGYVNCQKCHEHETKGFLEGRHGMRLAQGMSPMTPGMARIPMRPEAAHLELDCASCHSSHRFNTRKAEVDACLNCHNDEHSVSYKNSLHFQTFRSELNGTAPENSGVSCATCHMPRVERSQFGESFTISEHNQSNTLRPNEKMVRAACIQCHGLQFTLDSLADPELIRTNFQGRPSVHVDSLDMARAEKEKTEARDRALGFDKAEE</sequence>
<dbReference type="STRING" id="583355.Caka_1365"/>
<keyword evidence="6" id="KW-0349">Heme</keyword>
<dbReference type="InterPro" id="IPR003321">
    <property type="entry name" value="Cyt_c552"/>
</dbReference>
<feature type="domain" description="Doubled CXXCH motif" evidence="14">
    <location>
        <begin position="225"/>
        <end position="263"/>
    </location>
</feature>
<keyword evidence="5" id="KW-0813">Transport</keyword>
<comment type="subcellular location">
    <subcellularLocation>
        <location evidence="2">Cell envelope</location>
    </subcellularLocation>
</comment>
<dbReference type="PANTHER" id="PTHR30633">
    <property type="entry name" value="CYTOCHROME C-552 RESPIRATORY NITRITE REDUCTASE"/>
    <property type="match status" value="1"/>
</dbReference>
<dbReference type="KEGG" id="caa:Caka_1365"/>
<evidence type="ECO:0000256" key="4">
    <source>
        <dbReference type="ARBA" id="ARBA00011887"/>
    </source>
</evidence>
<dbReference type="Proteomes" id="UP000000925">
    <property type="component" value="Chromosome"/>
</dbReference>
<evidence type="ECO:0000313" key="16">
    <source>
        <dbReference type="EMBL" id="ADE54384.1"/>
    </source>
</evidence>
<reference evidence="16 17" key="1">
    <citation type="journal article" date="2010" name="Stand. Genomic Sci.">
        <title>Complete genome sequence of Coraliomargarita akajimensis type strain (04OKA010-24).</title>
        <authorList>
            <person name="Mavromatis K."/>
            <person name="Abt B."/>
            <person name="Brambilla E."/>
            <person name="Lapidus A."/>
            <person name="Copeland A."/>
            <person name="Deshpande S."/>
            <person name="Nolan M."/>
            <person name="Lucas S."/>
            <person name="Tice H."/>
            <person name="Cheng J.F."/>
            <person name="Han C."/>
            <person name="Detter J.C."/>
            <person name="Woyke T."/>
            <person name="Goodwin L."/>
            <person name="Pitluck S."/>
            <person name="Held B."/>
            <person name="Brettin T."/>
            <person name="Tapia R."/>
            <person name="Ivanova N."/>
            <person name="Mikhailova N."/>
            <person name="Pati A."/>
            <person name="Liolios K."/>
            <person name="Chen A."/>
            <person name="Palaniappan K."/>
            <person name="Land M."/>
            <person name="Hauser L."/>
            <person name="Chang Y.J."/>
            <person name="Jeffries C.D."/>
            <person name="Rohde M."/>
            <person name="Goker M."/>
            <person name="Bristow J."/>
            <person name="Eisen J.A."/>
            <person name="Markowitz V."/>
            <person name="Hugenholtz P."/>
            <person name="Klenk H.P."/>
            <person name="Kyrpides N.C."/>
        </authorList>
    </citation>
    <scope>NUCLEOTIDE SEQUENCE [LARGE SCALE GENOMIC DNA]</scope>
    <source>
        <strain evidence="17">DSM 45221 / IAM 15411 / JCM 23193 / KCTC 12865</strain>
    </source>
</reference>
<protein>
    <recommendedName>
        <fullName evidence="4">nitrite reductase (cytochrome; ammonia-forming)</fullName>
        <ecNumber evidence="4">1.7.2.2</ecNumber>
    </recommendedName>
</protein>
<evidence type="ECO:0000256" key="12">
    <source>
        <dbReference type="ARBA" id="ARBA00023004"/>
    </source>
</evidence>
<dbReference type="RefSeq" id="WP_013043106.1">
    <property type="nucleotide sequence ID" value="NC_014008.1"/>
</dbReference>
<dbReference type="OrthoDB" id="9814800at2"/>
<feature type="domain" description="Tetrahaem cytochrome" evidence="15">
    <location>
        <begin position="299"/>
        <end position="366"/>
    </location>
</feature>
<evidence type="ECO:0000256" key="1">
    <source>
        <dbReference type="ARBA" id="ARBA00001926"/>
    </source>
</evidence>
<evidence type="ECO:0000256" key="5">
    <source>
        <dbReference type="ARBA" id="ARBA00022448"/>
    </source>
</evidence>
<proteinExistence type="inferred from homology"/>
<evidence type="ECO:0000256" key="9">
    <source>
        <dbReference type="ARBA" id="ARBA00022837"/>
    </source>
</evidence>